<dbReference type="NCBIfam" id="NF008865">
    <property type="entry name" value="PRK11898.1"/>
    <property type="match status" value="1"/>
</dbReference>
<evidence type="ECO:0000256" key="4">
    <source>
        <dbReference type="ARBA" id="ARBA00004741"/>
    </source>
</evidence>
<dbReference type="Proteomes" id="UP000266796">
    <property type="component" value="Chromosome"/>
</dbReference>
<sequence>MDNLLILEKLKPFRKQIDDLDKSIVKLLNQRANIVKKIGKIKHEFHSKDPIIRPDREAAIISKLQEENTGDFPNEAISSVWCEIMSACRNLEKNITISYLGPNGSFSEQAVFALFGHSIDQLPCDSFDDVFKSVELKKADIGVVPIENSTEGAVNRTLDLLLNTSLKIINEKTLPIKHCLMSTATSTQNIKIIYAHPQASSQCIQWLNKNFPNIELVAASSNSDAARMSLYNKNAAAIAGEIAAKVYNLNILKSGIQDDINNRTRFISVGNIKTSPSKSDKTSLILSVPNKPGAVYEMLFPLVNHSVSMTRLESRPARNGKWDYFFYVDIEGHCDSPNISIALKELENNVEFFKLLGSYPTN</sequence>
<comment type="pathway">
    <text evidence="4">Amino-acid biosynthesis; L-phenylalanine biosynthesis; phenylpyruvate from prephenate: step 1/1.</text>
</comment>
<dbReference type="InterPro" id="IPR001086">
    <property type="entry name" value="Preph_deHydtase"/>
</dbReference>
<keyword evidence="11" id="KW-0057">Aromatic amino acid biosynthesis</keyword>
<evidence type="ECO:0000256" key="7">
    <source>
        <dbReference type="ARBA" id="ARBA00013147"/>
    </source>
</evidence>
<evidence type="ECO:0000256" key="12">
    <source>
        <dbReference type="ARBA" id="ARBA00023222"/>
    </source>
</evidence>
<keyword evidence="9" id="KW-0963">Cytoplasm</keyword>
<evidence type="ECO:0000256" key="2">
    <source>
        <dbReference type="ARBA" id="ARBA00002364"/>
    </source>
</evidence>
<name>A0A3Q8ERN9_9PROT</name>
<dbReference type="RefSeq" id="WP_108673935.1">
    <property type="nucleotide sequence ID" value="NZ_CP025628.1"/>
</dbReference>
<keyword evidence="14" id="KW-0456">Lyase</keyword>
<protein>
    <recommendedName>
        <fullName evidence="8">Bifunctional chorismate mutase/prephenate dehydratase</fullName>
        <ecNumber evidence="7">4.2.1.51</ecNumber>
        <ecNumber evidence="6">5.4.99.5</ecNumber>
    </recommendedName>
    <alternativeName>
        <fullName evidence="17">Chorismate mutase-prephenate dehydratase</fullName>
    </alternativeName>
    <alternativeName>
        <fullName evidence="16">p-protein</fullName>
    </alternativeName>
</protein>
<evidence type="ECO:0000256" key="16">
    <source>
        <dbReference type="ARBA" id="ARBA00031175"/>
    </source>
</evidence>
<evidence type="ECO:0000313" key="24">
    <source>
        <dbReference type="Proteomes" id="UP000266796"/>
    </source>
</evidence>
<comment type="subcellular location">
    <subcellularLocation>
        <location evidence="3">Cytoplasm</location>
    </subcellularLocation>
</comment>
<dbReference type="GO" id="GO:0009094">
    <property type="term" value="P:L-phenylalanine biosynthetic process"/>
    <property type="evidence" value="ECO:0007669"/>
    <property type="project" value="UniProtKB-UniPathway"/>
</dbReference>
<organism evidence="23 24">
    <name type="scientific">Candidatus Kinetoplastidibacterium kentomonadis</name>
    <dbReference type="NCBI Taxonomy" id="1576550"/>
    <lineage>
        <taxon>Bacteria</taxon>
        <taxon>Pseudomonadati</taxon>
        <taxon>Pseudomonadota</taxon>
        <taxon>Betaproteobacteria</taxon>
        <taxon>Candidatus Kinetoplastidibacterium</taxon>
    </lineage>
</organism>
<dbReference type="InterPro" id="IPR002701">
    <property type="entry name" value="CM_II_prokaryot"/>
</dbReference>
<evidence type="ECO:0000256" key="19">
    <source>
        <dbReference type="PIRSR" id="PIRSR001500-2"/>
    </source>
</evidence>
<comment type="function">
    <text evidence="2">Catalyzes the Claisen rearrangement of chorismate to prephenate and the decarboxylation/dehydration of prephenate to phenylpyruvate.</text>
</comment>
<evidence type="ECO:0000256" key="15">
    <source>
        <dbReference type="ARBA" id="ARBA00023268"/>
    </source>
</evidence>
<feature type="domain" description="ACT" evidence="22">
    <location>
        <begin position="283"/>
        <end position="360"/>
    </location>
</feature>
<dbReference type="EMBL" id="CP025628">
    <property type="protein sequence ID" value="AWD32529.1"/>
    <property type="molecule type" value="Genomic_DNA"/>
</dbReference>
<evidence type="ECO:0000259" key="21">
    <source>
        <dbReference type="PROSITE" id="PS51171"/>
    </source>
</evidence>
<evidence type="ECO:0000256" key="14">
    <source>
        <dbReference type="ARBA" id="ARBA00023239"/>
    </source>
</evidence>
<reference evidence="23 24" key="1">
    <citation type="journal article" date="2018" name="Parasitology">
        <title>The reduced genome of Candidatus Kinetoplastibacterium sorsogonicusi, the endosymbiont of Kentomonas sorsogonicus (Trypanosomatidae): loss of the haem-synthesis pathway.</title>
        <authorList>
            <person name="Silva F.M."/>
            <person name="Kostygov A.Y."/>
            <person name="Spodareva V.V."/>
            <person name="Butenko A."/>
            <person name="Tossou R."/>
            <person name="Lukes J."/>
            <person name="Yurchenko V."/>
            <person name="Alves J.M.P."/>
        </authorList>
    </citation>
    <scope>NUCLEOTIDE SEQUENCE [LARGE SCALE GENOMIC DNA]</scope>
    <source>
        <strain evidence="23 24">MF-08</strain>
    </source>
</reference>
<dbReference type="FunFam" id="3.40.190.10:FF:000029">
    <property type="entry name" value="Chorismate mutase/Prephenate dehydratase"/>
    <property type="match status" value="1"/>
</dbReference>
<dbReference type="UniPathway" id="UPA00121">
    <property type="reaction ID" value="UER00345"/>
</dbReference>
<dbReference type="KEGG" id="kso:CKSOR_00413"/>
<dbReference type="InterPro" id="IPR045865">
    <property type="entry name" value="ACT-like_dom_sf"/>
</dbReference>
<dbReference type="CDD" id="cd13630">
    <property type="entry name" value="PBP2_PDT_1"/>
    <property type="match status" value="1"/>
</dbReference>
<evidence type="ECO:0000256" key="8">
    <source>
        <dbReference type="ARBA" id="ARBA00014401"/>
    </source>
</evidence>
<evidence type="ECO:0000256" key="17">
    <source>
        <dbReference type="ARBA" id="ARBA00031520"/>
    </source>
</evidence>
<evidence type="ECO:0000256" key="3">
    <source>
        <dbReference type="ARBA" id="ARBA00004496"/>
    </source>
</evidence>
<dbReference type="PANTHER" id="PTHR21022">
    <property type="entry name" value="PREPHENATE DEHYDRATASE P PROTEIN"/>
    <property type="match status" value="1"/>
</dbReference>
<dbReference type="PANTHER" id="PTHR21022:SF19">
    <property type="entry name" value="PREPHENATE DEHYDRATASE-RELATED"/>
    <property type="match status" value="1"/>
</dbReference>
<dbReference type="Pfam" id="PF00800">
    <property type="entry name" value="PDT"/>
    <property type="match status" value="1"/>
</dbReference>
<evidence type="ECO:0000256" key="1">
    <source>
        <dbReference type="ARBA" id="ARBA00000824"/>
    </source>
</evidence>
<evidence type="ECO:0000256" key="9">
    <source>
        <dbReference type="ARBA" id="ARBA00022490"/>
    </source>
</evidence>
<dbReference type="CDD" id="cd04905">
    <property type="entry name" value="ACT_CM-PDT"/>
    <property type="match status" value="1"/>
</dbReference>
<dbReference type="FunFam" id="3.30.70.260:FF:000012">
    <property type="entry name" value="Prephenate dehydratase"/>
    <property type="match status" value="1"/>
</dbReference>
<dbReference type="GO" id="GO:0046417">
    <property type="term" value="P:chorismate metabolic process"/>
    <property type="evidence" value="ECO:0007669"/>
    <property type="project" value="InterPro"/>
</dbReference>
<keyword evidence="13" id="KW-0413">Isomerase</keyword>
<evidence type="ECO:0000256" key="11">
    <source>
        <dbReference type="ARBA" id="ARBA00023141"/>
    </source>
</evidence>
<dbReference type="InterPro" id="IPR036979">
    <property type="entry name" value="CM_dom_sf"/>
</dbReference>
<dbReference type="SMART" id="SM00830">
    <property type="entry name" value="CM_2"/>
    <property type="match status" value="1"/>
</dbReference>
<gene>
    <name evidence="23" type="primary">pheA</name>
    <name evidence="23" type="ORF">CKSOR_00413</name>
</gene>
<dbReference type="GO" id="GO:0004106">
    <property type="term" value="F:chorismate mutase activity"/>
    <property type="evidence" value="ECO:0007669"/>
    <property type="project" value="UniProtKB-EC"/>
</dbReference>
<dbReference type="InterPro" id="IPR008242">
    <property type="entry name" value="Chor_mutase/pphenate_deHydtase"/>
</dbReference>
<comment type="pathway">
    <text evidence="5">Metabolic intermediate biosynthesis; prephenate biosynthesis; prephenate from chorismate: step 1/1.</text>
</comment>
<feature type="domain" description="Prephenate dehydratase" evidence="21">
    <location>
        <begin position="96"/>
        <end position="271"/>
    </location>
</feature>
<dbReference type="Gene3D" id="1.20.59.10">
    <property type="entry name" value="Chorismate mutase"/>
    <property type="match status" value="1"/>
</dbReference>
<keyword evidence="24" id="KW-1185">Reference proteome</keyword>
<dbReference type="SUPFAM" id="SSF53850">
    <property type="entry name" value="Periplasmic binding protein-like II"/>
    <property type="match status" value="1"/>
</dbReference>
<proteinExistence type="predicted"/>
<dbReference type="InterPro" id="IPR036263">
    <property type="entry name" value="Chorismate_II_sf"/>
</dbReference>
<dbReference type="EC" id="5.4.99.5" evidence="6"/>
<dbReference type="Gene3D" id="3.40.190.10">
    <property type="entry name" value="Periplasmic binding protein-like II"/>
    <property type="match status" value="2"/>
</dbReference>
<dbReference type="NCBIfam" id="TIGR01807">
    <property type="entry name" value="CM_P2"/>
    <property type="match status" value="1"/>
</dbReference>
<dbReference type="SUPFAM" id="SSF48600">
    <property type="entry name" value="Chorismate mutase II"/>
    <property type="match status" value="1"/>
</dbReference>
<feature type="domain" description="Chorismate mutase" evidence="20">
    <location>
        <begin position="4"/>
        <end position="96"/>
    </location>
</feature>
<dbReference type="AlphaFoldDB" id="A0A3Q8ERN9"/>
<evidence type="ECO:0000256" key="5">
    <source>
        <dbReference type="ARBA" id="ARBA00004817"/>
    </source>
</evidence>
<dbReference type="PROSITE" id="PS51171">
    <property type="entry name" value="PREPHENATE_DEHYDR_3"/>
    <property type="match status" value="1"/>
</dbReference>
<dbReference type="PROSITE" id="PS00858">
    <property type="entry name" value="PREPHENATE_DEHYDR_2"/>
    <property type="match status" value="1"/>
</dbReference>
<dbReference type="GO" id="GO:0005737">
    <property type="term" value="C:cytoplasm"/>
    <property type="evidence" value="ECO:0007669"/>
    <property type="project" value="UniProtKB-SubCell"/>
</dbReference>
<evidence type="ECO:0000259" key="22">
    <source>
        <dbReference type="PROSITE" id="PS51671"/>
    </source>
</evidence>
<comment type="catalytic activity">
    <reaction evidence="18">
        <text>prephenate + H(+) = 3-phenylpyruvate + CO2 + H2O</text>
        <dbReference type="Rhea" id="RHEA:21648"/>
        <dbReference type="ChEBI" id="CHEBI:15377"/>
        <dbReference type="ChEBI" id="CHEBI:15378"/>
        <dbReference type="ChEBI" id="CHEBI:16526"/>
        <dbReference type="ChEBI" id="CHEBI:18005"/>
        <dbReference type="ChEBI" id="CHEBI:29934"/>
        <dbReference type="EC" id="4.2.1.51"/>
    </reaction>
</comment>
<evidence type="ECO:0000259" key="20">
    <source>
        <dbReference type="PROSITE" id="PS51168"/>
    </source>
</evidence>
<evidence type="ECO:0000256" key="18">
    <source>
        <dbReference type="ARBA" id="ARBA00047848"/>
    </source>
</evidence>
<dbReference type="PROSITE" id="PS00857">
    <property type="entry name" value="PREPHENATE_DEHYDR_1"/>
    <property type="match status" value="1"/>
</dbReference>
<dbReference type="PROSITE" id="PS51168">
    <property type="entry name" value="CHORISMATE_MUT_2"/>
    <property type="match status" value="1"/>
</dbReference>
<dbReference type="OrthoDB" id="9802281at2"/>
<dbReference type="InterPro" id="IPR010957">
    <property type="entry name" value="G/b/e-P-prot_chorismate_mutase"/>
</dbReference>
<dbReference type="GO" id="GO:0004664">
    <property type="term" value="F:prephenate dehydratase activity"/>
    <property type="evidence" value="ECO:0007669"/>
    <property type="project" value="UniProtKB-EC"/>
</dbReference>
<evidence type="ECO:0000256" key="13">
    <source>
        <dbReference type="ARBA" id="ARBA00023235"/>
    </source>
</evidence>
<dbReference type="Pfam" id="PF01817">
    <property type="entry name" value="CM_2"/>
    <property type="match status" value="1"/>
</dbReference>
<evidence type="ECO:0000256" key="6">
    <source>
        <dbReference type="ARBA" id="ARBA00012404"/>
    </source>
</evidence>
<dbReference type="EC" id="4.2.1.51" evidence="7"/>
<evidence type="ECO:0000256" key="10">
    <source>
        <dbReference type="ARBA" id="ARBA00022605"/>
    </source>
</evidence>
<dbReference type="InterPro" id="IPR002912">
    <property type="entry name" value="ACT_dom"/>
</dbReference>
<comment type="catalytic activity">
    <reaction evidence="1">
        <text>chorismate = prephenate</text>
        <dbReference type="Rhea" id="RHEA:13897"/>
        <dbReference type="ChEBI" id="CHEBI:29748"/>
        <dbReference type="ChEBI" id="CHEBI:29934"/>
        <dbReference type="EC" id="5.4.99.5"/>
    </reaction>
</comment>
<feature type="site" description="Essential for prephenate dehydratase activity" evidence="19">
    <location>
        <position position="264"/>
    </location>
</feature>
<evidence type="ECO:0000313" key="23">
    <source>
        <dbReference type="EMBL" id="AWD32529.1"/>
    </source>
</evidence>
<dbReference type="SUPFAM" id="SSF55021">
    <property type="entry name" value="ACT-like"/>
    <property type="match status" value="1"/>
</dbReference>
<keyword evidence="12" id="KW-0584">Phenylalanine biosynthesis</keyword>
<dbReference type="Gene3D" id="3.30.70.260">
    <property type="match status" value="1"/>
</dbReference>
<dbReference type="PROSITE" id="PS51671">
    <property type="entry name" value="ACT"/>
    <property type="match status" value="1"/>
</dbReference>
<keyword evidence="15" id="KW-0511">Multifunctional enzyme</keyword>
<dbReference type="PIRSF" id="PIRSF001500">
    <property type="entry name" value="Chor_mut_pdt_Ppr"/>
    <property type="match status" value="1"/>
</dbReference>
<dbReference type="InterPro" id="IPR018528">
    <property type="entry name" value="Preph_deHydtase_CS"/>
</dbReference>
<dbReference type="UniPathway" id="UPA00120">
    <property type="reaction ID" value="UER00203"/>
</dbReference>
<keyword evidence="10" id="KW-0028">Amino-acid biosynthesis</keyword>
<accession>A0A3Q8ERN9</accession>